<reference evidence="2 3" key="1">
    <citation type="submission" date="2018-05" db="EMBL/GenBank/DDBJ databases">
        <title>Genome sequencing and assembly of the regulated plant pathogen Lachnellula willkommii and related sister species for the development of diagnostic species identification markers.</title>
        <authorList>
            <person name="Giroux E."/>
            <person name="Bilodeau G."/>
        </authorList>
    </citation>
    <scope>NUCLEOTIDE SEQUENCE [LARGE SCALE GENOMIC DNA]</scope>
    <source>
        <strain evidence="2 3">CBS 268.59</strain>
    </source>
</reference>
<dbReference type="Proteomes" id="UP000469558">
    <property type="component" value="Unassembled WGS sequence"/>
</dbReference>
<gene>
    <name evidence="2" type="primary">POLX_4</name>
    <name evidence="2" type="ORF">LSUE1_G010336</name>
</gene>
<comment type="caution">
    <text evidence="2">The sequence shown here is derived from an EMBL/GenBank/DDBJ whole genome shotgun (WGS) entry which is preliminary data.</text>
</comment>
<keyword evidence="3" id="KW-1185">Reference proteome</keyword>
<dbReference type="InterPro" id="IPR043502">
    <property type="entry name" value="DNA/RNA_pol_sf"/>
</dbReference>
<protein>
    <submittedName>
        <fullName evidence="2">Retrovirus-related Pol polyprotein from transposon TNT 1-94</fullName>
    </submittedName>
</protein>
<dbReference type="PANTHER" id="PTHR11439:SF483">
    <property type="entry name" value="PEPTIDE SYNTHASE GLIP-LIKE, PUTATIVE (AFU_ORTHOLOGUE AFUA_3G12920)-RELATED"/>
    <property type="match status" value="1"/>
</dbReference>
<dbReference type="AlphaFoldDB" id="A0A8T9BQE4"/>
<sequence length="354" mass="40502">SLADPCLYKHPKRDIILLVYVDDLAASAKTRSELDWFFLMIKRRFPTKDLGEISKILGIRITRNRVTREIFLDQEEYLQKVLVRMNLPSKSSFTPKLRPTPISGKYSKLEPATLEEERTDLTTYQQHVGSVMFAIVETRPDIAFITGQLSQQLRDPAERHSSGMRDLGRYLQSTINQKIRYRLVADLDSNLKLYSDADWANIQGRKSISGHVAMLYKGPVAWGSKKQRSVAMSSTESEYIGMSSCAKQGQWIAQVLRDISFPKFVGLDLNCVDIRADNQGAIALTKNPHLHERSKHIDIYYYYIRDLAKKKRISVTYIPTVEMVADGFTKPLERILFIKFKSMLGLVDSNAKSQ</sequence>
<dbReference type="EMBL" id="QGMK01003389">
    <property type="protein sequence ID" value="TVY52954.1"/>
    <property type="molecule type" value="Genomic_DNA"/>
</dbReference>
<dbReference type="InterPro" id="IPR013103">
    <property type="entry name" value="RVT_2"/>
</dbReference>
<feature type="domain" description="Reverse transcriptase Ty1/copia-type" evidence="1">
    <location>
        <begin position="13"/>
        <end position="89"/>
    </location>
</feature>
<organism evidence="2 3">
    <name type="scientific">Lachnellula suecica</name>
    <dbReference type="NCBI Taxonomy" id="602035"/>
    <lineage>
        <taxon>Eukaryota</taxon>
        <taxon>Fungi</taxon>
        <taxon>Dikarya</taxon>
        <taxon>Ascomycota</taxon>
        <taxon>Pezizomycotina</taxon>
        <taxon>Leotiomycetes</taxon>
        <taxon>Helotiales</taxon>
        <taxon>Lachnaceae</taxon>
        <taxon>Lachnellula</taxon>
    </lineage>
</organism>
<dbReference type="OrthoDB" id="3432594at2759"/>
<dbReference type="PANTHER" id="PTHR11439">
    <property type="entry name" value="GAG-POL-RELATED RETROTRANSPOSON"/>
    <property type="match status" value="1"/>
</dbReference>
<dbReference type="CDD" id="cd09272">
    <property type="entry name" value="RNase_HI_RT_Ty1"/>
    <property type="match status" value="1"/>
</dbReference>
<feature type="non-terminal residue" evidence="2">
    <location>
        <position position="1"/>
    </location>
</feature>
<dbReference type="Pfam" id="PF07727">
    <property type="entry name" value="RVT_2"/>
    <property type="match status" value="1"/>
</dbReference>
<proteinExistence type="predicted"/>
<dbReference type="SUPFAM" id="SSF56672">
    <property type="entry name" value="DNA/RNA polymerases"/>
    <property type="match status" value="1"/>
</dbReference>
<evidence type="ECO:0000313" key="3">
    <source>
        <dbReference type="Proteomes" id="UP000469558"/>
    </source>
</evidence>
<accession>A0A8T9BQE4</accession>
<evidence type="ECO:0000313" key="2">
    <source>
        <dbReference type="EMBL" id="TVY52954.1"/>
    </source>
</evidence>
<name>A0A8T9BQE4_9HELO</name>
<evidence type="ECO:0000259" key="1">
    <source>
        <dbReference type="Pfam" id="PF07727"/>
    </source>
</evidence>